<evidence type="ECO:0000313" key="12">
    <source>
        <dbReference type="Proteomes" id="UP000481327"/>
    </source>
</evidence>
<evidence type="ECO:0000256" key="1">
    <source>
        <dbReference type="ARBA" id="ARBA00004236"/>
    </source>
</evidence>
<evidence type="ECO:0000256" key="6">
    <source>
        <dbReference type="ARBA" id="ARBA00022989"/>
    </source>
</evidence>
<dbReference type="Proteomes" id="UP000481327">
    <property type="component" value="Unassembled WGS sequence"/>
</dbReference>
<keyword evidence="7 9" id="KW-0472">Membrane</keyword>
<evidence type="ECO:0000256" key="2">
    <source>
        <dbReference type="ARBA" id="ARBA00006464"/>
    </source>
</evidence>
<protein>
    <submittedName>
        <fullName evidence="11">Sugar transferase</fullName>
    </submittedName>
</protein>
<evidence type="ECO:0000256" key="4">
    <source>
        <dbReference type="ARBA" id="ARBA00022679"/>
    </source>
</evidence>
<evidence type="ECO:0000256" key="7">
    <source>
        <dbReference type="ARBA" id="ARBA00023136"/>
    </source>
</evidence>
<dbReference type="PANTHER" id="PTHR30576">
    <property type="entry name" value="COLANIC BIOSYNTHESIS UDP-GLUCOSE LIPID CARRIER TRANSFERASE"/>
    <property type="match status" value="1"/>
</dbReference>
<dbReference type="GO" id="GO:0016780">
    <property type="term" value="F:phosphotransferase activity, for other substituted phosphate groups"/>
    <property type="evidence" value="ECO:0007669"/>
    <property type="project" value="TreeGrafter"/>
</dbReference>
<dbReference type="EMBL" id="WIOL01000002">
    <property type="protein sequence ID" value="MQT17239.1"/>
    <property type="molecule type" value="Genomic_DNA"/>
</dbReference>
<dbReference type="OrthoDB" id="9808602at2"/>
<dbReference type="GO" id="GO:0000271">
    <property type="term" value="P:polysaccharide biosynthetic process"/>
    <property type="evidence" value="ECO:0007669"/>
    <property type="project" value="UniProtKB-KW"/>
</dbReference>
<dbReference type="PANTHER" id="PTHR30576:SF4">
    <property type="entry name" value="UNDECAPRENYL-PHOSPHATE GALACTOSE PHOSPHOTRANSFERASE"/>
    <property type="match status" value="1"/>
</dbReference>
<evidence type="ECO:0000256" key="9">
    <source>
        <dbReference type="SAM" id="Phobius"/>
    </source>
</evidence>
<evidence type="ECO:0000313" key="11">
    <source>
        <dbReference type="EMBL" id="MQT17239.1"/>
    </source>
</evidence>
<dbReference type="AlphaFoldDB" id="A0A7C9KIF9"/>
<dbReference type="Pfam" id="PF02397">
    <property type="entry name" value="Bac_transf"/>
    <property type="match status" value="1"/>
</dbReference>
<keyword evidence="8" id="KW-0270">Exopolysaccharide synthesis</keyword>
<feature type="domain" description="Bacterial sugar transferase" evidence="10">
    <location>
        <begin position="30"/>
        <end position="220"/>
    </location>
</feature>
<proteinExistence type="inferred from homology"/>
<comment type="subcellular location">
    <subcellularLocation>
        <location evidence="1">Cell membrane</location>
    </subcellularLocation>
</comment>
<evidence type="ECO:0000259" key="10">
    <source>
        <dbReference type="Pfam" id="PF02397"/>
    </source>
</evidence>
<gene>
    <name evidence="11" type="ORF">F3168_08175</name>
</gene>
<keyword evidence="6 9" id="KW-1133">Transmembrane helix</keyword>
<dbReference type="GO" id="GO:0005886">
    <property type="term" value="C:plasma membrane"/>
    <property type="evidence" value="ECO:0007669"/>
    <property type="project" value="UniProtKB-SubCell"/>
</dbReference>
<reference evidence="11 12" key="1">
    <citation type="submission" date="2019-09" db="EMBL/GenBank/DDBJ databases">
        <title>Polymorphobacter sp. isolated from a lake in China.</title>
        <authorList>
            <person name="Liu Z."/>
        </authorList>
    </citation>
    <scope>NUCLEOTIDE SEQUENCE [LARGE SCALE GENOMIC DNA]</scope>
    <source>
        <strain evidence="11 12">D40P</strain>
    </source>
</reference>
<keyword evidence="12" id="KW-1185">Reference proteome</keyword>
<evidence type="ECO:0000256" key="8">
    <source>
        <dbReference type="ARBA" id="ARBA00023169"/>
    </source>
</evidence>
<feature type="transmembrane region" description="Helical" evidence="9">
    <location>
        <begin position="34"/>
        <end position="57"/>
    </location>
</feature>
<keyword evidence="3" id="KW-1003">Cell membrane</keyword>
<organism evidence="11 12">
    <name type="scientific">Sandarakinorhabdus fusca</name>
    <dbReference type="NCBI Taxonomy" id="1439888"/>
    <lineage>
        <taxon>Bacteria</taxon>
        <taxon>Pseudomonadati</taxon>
        <taxon>Pseudomonadota</taxon>
        <taxon>Alphaproteobacteria</taxon>
        <taxon>Sphingomonadales</taxon>
        <taxon>Sphingosinicellaceae</taxon>
        <taxon>Sandarakinorhabdus</taxon>
    </lineage>
</organism>
<accession>A0A7C9KIF9</accession>
<dbReference type="InterPro" id="IPR003362">
    <property type="entry name" value="Bact_transf"/>
</dbReference>
<keyword evidence="5 9" id="KW-0812">Transmembrane</keyword>
<comment type="similarity">
    <text evidence="2">Belongs to the bacterial sugar transferase family.</text>
</comment>
<name>A0A7C9KIF9_9SPHN</name>
<evidence type="ECO:0000256" key="3">
    <source>
        <dbReference type="ARBA" id="ARBA00022475"/>
    </source>
</evidence>
<comment type="caution">
    <text evidence="11">The sequence shown here is derived from an EMBL/GenBank/DDBJ whole genome shotgun (WGS) entry which is preliminary data.</text>
</comment>
<evidence type="ECO:0000256" key="5">
    <source>
        <dbReference type="ARBA" id="ARBA00022692"/>
    </source>
</evidence>
<keyword evidence="4 11" id="KW-0808">Transferase</keyword>
<sequence length="226" mass="24277">MGNIFHGSTTTWPAPAPLAPTPAADAPVSRALDIVIAIAALVVFAPIMLICALAVAASNNGPVLFRQQRIGRDGALFSCLKFRTMRTDAAEVLDTLLATCPAAREEWQRNHKLQNDPRIIGAGSFLRKTSLDELPQLFNVLAGDMAIVGPRPIVPAEIARYGRYIGAYCAVRPGITGLWQVQGRSATTYRRRIACDIVYSRAKSPAVDLRIIACTIPAVILGRGAC</sequence>